<comment type="caution">
    <text evidence="2">The sequence shown here is derived from an EMBL/GenBank/DDBJ whole genome shotgun (WGS) entry which is preliminary data.</text>
</comment>
<dbReference type="OMA" id="MIHARRY"/>
<evidence type="ECO:0000313" key="3">
    <source>
        <dbReference type="Proteomes" id="UP000038009"/>
    </source>
</evidence>
<proteinExistence type="predicted"/>
<evidence type="ECO:0000313" key="2">
    <source>
        <dbReference type="EMBL" id="KPI83897.1"/>
    </source>
</evidence>
<organism evidence="2 3">
    <name type="scientific">Leptomonas seymouri</name>
    <dbReference type="NCBI Taxonomy" id="5684"/>
    <lineage>
        <taxon>Eukaryota</taxon>
        <taxon>Discoba</taxon>
        <taxon>Euglenozoa</taxon>
        <taxon>Kinetoplastea</taxon>
        <taxon>Metakinetoplastina</taxon>
        <taxon>Trypanosomatida</taxon>
        <taxon>Trypanosomatidae</taxon>
        <taxon>Leishmaniinae</taxon>
        <taxon>Leptomonas</taxon>
    </lineage>
</organism>
<sequence length="317" mass="34196">MDETWCKSSPSSPVSVRVEVKGSLDIPLRLGLLSGLGDSMLEQEIVEEAVRIAVSEKLGYFDGIDVRFSPNGDLESVSPKTNGQQRHCEASVDLQRLGDCIVAIQKAYDGILAQVRVMQEVLSGTGDFASPMQVAVSTEVEEPQQHSACGSASSASPISFNVPNEACHVSPSSSRASPDGLASARYADALHRLSTARLIVEQLLQGRHPDVVCEAAVLHEGHRMHQEVDMLAPEHSRSNNHNGAVNTNTNTSLHGALHVDYEDGEGEELRRGLLAGDDEGVAPYRDQGDVGADELYDDDLDEEALHDRYLKAGYSPL</sequence>
<protein>
    <submittedName>
        <fullName evidence="2">Uncharacterized protein</fullName>
    </submittedName>
</protein>
<reference evidence="2 3" key="1">
    <citation type="journal article" date="2015" name="PLoS Pathog.">
        <title>Leptomonas seymouri: Adaptations to the Dixenous Life Cycle Analyzed by Genome Sequencing, Transcriptome Profiling and Co-infection with Leishmania donovani.</title>
        <authorList>
            <person name="Kraeva N."/>
            <person name="Butenko A."/>
            <person name="Hlavacova J."/>
            <person name="Kostygov A."/>
            <person name="Myskova J."/>
            <person name="Grybchuk D."/>
            <person name="Lestinova T."/>
            <person name="Votypka J."/>
            <person name="Volf P."/>
            <person name="Opperdoes F."/>
            <person name="Flegontov P."/>
            <person name="Lukes J."/>
            <person name="Yurchenko V."/>
        </authorList>
    </citation>
    <scope>NUCLEOTIDE SEQUENCE [LARGE SCALE GENOMIC DNA]</scope>
    <source>
        <strain evidence="2 3">ATCC 30220</strain>
    </source>
</reference>
<feature type="region of interest" description="Disordered" evidence="1">
    <location>
        <begin position="274"/>
        <end position="293"/>
    </location>
</feature>
<dbReference type="AlphaFoldDB" id="A0A0N0P3P3"/>
<accession>A0A0N0P3P3</accession>
<gene>
    <name evidence="2" type="ORF">ABL78_7057</name>
</gene>
<dbReference type="EMBL" id="LJSK01000312">
    <property type="protein sequence ID" value="KPI83897.1"/>
    <property type="molecule type" value="Genomic_DNA"/>
</dbReference>
<dbReference type="OrthoDB" id="267473at2759"/>
<name>A0A0N0P3P3_LEPSE</name>
<dbReference type="Proteomes" id="UP000038009">
    <property type="component" value="Unassembled WGS sequence"/>
</dbReference>
<dbReference type="VEuPathDB" id="TriTrypDB:Lsey_0312_0030"/>
<keyword evidence="3" id="KW-1185">Reference proteome</keyword>
<evidence type="ECO:0000256" key="1">
    <source>
        <dbReference type="SAM" id="MobiDB-lite"/>
    </source>
</evidence>